<protein>
    <recommendedName>
        <fullName evidence="3">GatB/YqeY domain-containing protein</fullName>
    </recommendedName>
</protein>
<name>A0A554JDF5_9BACT</name>
<dbReference type="EMBL" id="VMFF01000008">
    <property type="protein sequence ID" value="TSC66334.1"/>
    <property type="molecule type" value="Genomic_DNA"/>
</dbReference>
<dbReference type="InterPro" id="IPR042184">
    <property type="entry name" value="YqeY/Aim41_N"/>
</dbReference>
<dbReference type="InterPro" id="IPR003789">
    <property type="entry name" value="Asn/Gln_tRNA_amidoTrase-B-like"/>
</dbReference>
<comment type="caution">
    <text evidence="1">The sequence shown here is derived from an EMBL/GenBank/DDBJ whole genome shotgun (WGS) entry which is preliminary data.</text>
</comment>
<dbReference type="Gene3D" id="1.10.1510.10">
    <property type="entry name" value="Uncharacterised protein YqeY/AIM41 PF09424, N-terminal domain"/>
    <property type="match status" value="1"/>
</dbReference>
<reference evidence="1 2" key="1">
    <citation type="submission" date="2017-07" db="EMBL/GenBank/DDBJ databases">
        <title>Mechanisms for carbon and nitrogen cycling indicate functional differentiation within the Candidate Phyla Radiation.</title>
        <authorList>
            <person name="Danczak R.E."/>
            <person name="Johnston M.D."/>
            <person name="Kenah C."/>
            <person name="Slattery M."/>
            <person name="Wrighton K.C."/>
            <person name="Wilkins M.J."/>
        </authorList>
    </citation>
    <scope>NUCLEOTIDE SEQUENCE [LARGE SCALE GENOMIC DNA]</scope>
    <source>
        <strain evidence="1">Gr01-1014_77</strain>
    </source>
</reference>
<gene>
    <name evidence="1" type="ORF">G01um101477_132</name>
</gene>
<dbReference type="PANTHER" id="PTHR28055">
    <property type="entry name" value="ALTERED INHERITANCE OF MITOCHONDRIA PROTEIN 41, MITOCHONDRIAL"/>
    <property type="match status" value="1"/>
</dbReference>
<dbReference type="Proteomes" id="UP000319613">
    <property type="component" value="Unassembled WGS sequence"/>
</dbReference>
<accession>A0A554JDF5</accession>
<proteinExistence type="predicted"/>
<dbReference type="InterPro" id="IPR019004">
    <property type="entry name" value="YqeY/Aim41"/>
</dbReference>
<dbReference type="AlphaFoldDB" id="A0A554JDF5"/>
<evidence type="ECO:0008006" key="3">
    <source>
        <dbReference type="Google" id="ProtNLM"/>
    </source>
</evidence>
<dbReference type="SUPFAM" id="SSF89095">
    <property type="entry name" value="GatB/YqeY motif"/>
    <property type="match status" value="1"/>
</dbReference>
<dbReference type="GO" id="GO:0016884">
    <property type="term" value="F:carbon-nitrogen ligase activity, with glutamine as amido-N-donor"/>
    <property type="evidence" value="ECO:0007669"/>
    <property type="project" value="InterPro"/>
</dbReference>
<dbReference type="PANTHER" id="PTHR28055:SF1">
    <property type="entry name" value="ALTERED INHERITANCE OF MITOCHONDRIA PROTEIN 41, MITOCHONDRIAL"/>
    <property type="match status" value="1"/>
</dbReference>
<dbReference type="Pfam" id="PF09424">
    <property type="entry name" value="YqeY"/>
    <property type="match status" value="1"/>
</dbReference>
<dbReference type="Gene3D" id="1.10.10.410">
    <property type="match status" value="1"/>
</dbReference>
<organism evidence="1 2">
    <name type="scientific">Candidatus Doudnabacteria bacterium Gr01-1014_77</name>
    <dbReference type="NCBI Taxonomy" id="2017133"/>
    <lineage>
        <taxon>Bacteria</taxon>
        <taxon>Candidatus Doudnaibacteriota</taxon>
    </lineage>
</organism>
<evidence type="ECO:0000313" key="2">
    <source>
        <dbReference type="Proteomes" id="UP000319613"/>
    </source>
</evidence>
<sequence>MLKEQIDADLKAAMIAKDQTTLDTLRMLRARIKNEEIAKGKDFVDEEIVSVIGSEVKRRKDSITAYTEGNRPELAEKEQSEITVLQKYLPAQLSEQEVTQIITEALAGQTFQSSEFGKAMALVMPKLKGKADGSLISKILKEKLS</sequence>
<evidence type="ECO:0000313" key="1">
    <source>
        <dbReference type="EMBL" id="TSC66334.1"/>
    </source>
</evidence>
<dbReference type="InterPro" id="IPR023168">
    <property type="entry name" value="GatB_Yqey_C_2"/>
</dbReference>